<dbReference type="PANTHER" id="PTHR47331">
    <property type="entry name" value="PHD-TYPE DOMAIN-CONTAINING PROTEIN"/>
    <property type="match status" value="1"/>
</dbReference>
<dbReference type="AlphaFoldDB" id="A0A0J7KEM3"/>
<evidence type="ECO:0000313" key="1">
    <source>
        <dbReference type="EMBL" id="KMQ88689.1"/>
    </source>
</evidence>
<dbReference type="PaxDb" id="67767-A0A0J7KEM3"/>
<dbReference type="EMBL" id="LBMM01008691">
    <property type="protein sequence ID" value="KMQ88689.1"/>
    <property type="molecule type" value="Genomic_DNA"/>
</dbReference>
<dbReference type="Proteomes" id="UP000036403">
    <property type="component" value="Unassembled WGS sequence"/>
</dbReference>
<organism evidence="1 2">
    <name type="scientific">Lasius niger</name>
    <name type="common">Black garden ant</name>
    <dbReference type="NCBI Taxonomy" id="67767"/>
    <lineage>
        <taxon>Eukaryota</taxon>
        <taxon>Metazoa</taxon>
        <taxon>Ecdysozoa</taxon>
        <taxon>Arthropoda</taxon>
        <taxon>Hexapoda</taxon>
        <taxon>Insecta</taxon>
        <taxon>Pterygota</taxon>
        <taxon>Neoptera</taxon>
        <taxon>Endopterygota</taxon>
        <taxon>Hymenoptera</taxon>
        <taxon>Apocrita</taxon>
        <taxon>Aculeata</taxon>
        <taxon>Formicoidea</taxon>
        <taxon>Formicidae</taxon>
        <taxon>Formicinae</taxon>
        <taxon>Lasius</taxon>
        <taxon>Lasius</taxon>
    </lineage>
</organism>
<sequence length="92" mass="10205">MERRAERDSVLKQSYVDFMATYSSLGRMEPVPSGDARCGSTFYMPHHAVFKATEPSKIRVVFNASFRTSTGTSLNDMLLPGPKLLDSRLTSG</sequence>
<name>A0A0J7KEM3_LASNI</name>
<protein>
    <submittedName>
        <fullName evidence="1">Uncharacterized protein</fullName>
    </submittedName>
</protein>
<dbReference type="PANTHER" id="PTHR47331:SF1">
    <property type="entry name" value="GAG-LIKE PROTEIN"/>
    <property type="match status" value="1"/>
</dbReference>
<gene>
    <name evidence="1" type="ORF">RF55_11779</name>
</gene>
<dbReference type="OrthoDB" id="5920040at2759"/>
<proteinExistence type="predicted"/>
<comment type="caution">
    <text evidence="1">The sequence shown here is derived from an EMBL/GenBank/DDBJ whole genome shotgun (WGS) entry which is preliminary data.</text>
</comment>
<evidence type="ECO:0000313" key="2">
    <source>
        <dbReference type="Proteomes" id="UP000036403"/>
    </source>
</evidence>
<accession>A0A0J7KEM3</accession>
<reference evidence="1 2" key="1">
    <citation type="submission" date="2015-04" db="EMBL/GenBank/DDBJ databases">
        <title>Lasius niger genome sequencing.</title>
        <authorList>
            <person name="Konorov E.A."/>
            <person name="Nikitin M.A."/>
            <person name="Kirill M.V."/>
            <person name="Chang P."/>
        </authorList>
    </citation>
    <scope>NUCLEOTIDE SEQUENCE [LARGE SCALE GENOMIC DNA]</scope>
    <source>
        <tissue evidence="1">Whole</tissue>
    </source>
</reference>
<keyword evidence="2" id="KW-1185">Reference proteome</keyword>